<evidence type="ECO:0000313" key="1">
    <source>
        <dbReference type="EMBL" id="OYD59402.1"/>
    </source>
</evidence>
<name>A0A235FDW5_9BACL</name>
<organism evidence="1 2">
    <name type="scientific">Fictibacillus aquaticus</name>
    <dbReference type="NCBI Taxonomy" id="2021314"/>
    <lineage>
        <taxon>Bacteria</taxon>
        <taxon>Bacillati</taxon>
        <taxon>Bacillota</taxon>
        <taxon>Bacilli</taxon>
        <taxon>Bacillales</taxon>
        <taxon>Fictibacillaceae</taxon>
        <taxon>Fictibacillus</taxon>
    </lineage>
</organism>
<dbReference type="EMBL" id="NOII01000001">
    <property type="protein sequence ID" value="OYD59402.1"/>
    <property type="molecule type" value="Genomic_DNA"/>
</dbReference>
<dbReference type="Proteomes" id="UP000215059">
    <property type="component" value="Unassembled WGS sequence"/>
</dbReference>
<dbReference type="SUPFAM" id="SSF55144">
    <property type="entry name" value="LigT-like"/>
    <property type="match status" value="1"/>
</dbReference>
<comment type="caution">
    <text evidence="1">The sequence shown here is derived from an EMBL/GenBank/DDBJ whole genome shotgun (WGS) entry which is preliminary data.</text>
</comment>
<sequence>MQYFIAIIPPDEYKDKIMKFQQEWITIDSEPHITVKAQGGLNSDLTWLEEVKKVCKEFSPFSVSIKHPAYFGSEVLFLGAESEGVVELHRRLVQAVSPSADLIQRYFEYDQFIPHLTLGQTSWGLSQNDLSLMMSQAETLLQPYPLFEARFIRVYKEAEPNKYEPLMDIELGDY</sequence>
<evidence type="ECO:0000313" key="2">
    <source>
        <dbReference type="Proteomes" id="UP000215059"/>
    </source>
</evidence>
<reference evidence="1 2" key="1">
    <citation type="submission" date="2017-07" db="EMBL/GenBank/DDBJ databases">
        <title>Fictibacillus sp. nov. GDSW-R2A3 Genome sequencing and assembly.</title>
        <authorList>
            <person name="Mayilraj S."/>
        </authorList>
    </citation>
    <scope>NUCLEOTIDE SEQUENCE [LARGE SCALE GENOMIC DNA]</scope>
    <source>
        <strain evidence="1 2">GDSW-R2A3</strain>
    </source>
</reference>
<dbReference type="GO" id="GO:0016874">
    <property type="term" value="F:ligase activity"/>
    <property type="evidence" value="ECO:0007669"/>
    <property type="project" value="UniProtKB-KW"/>
</dbReference>
<dbReference type="Pfam" id="PF13563">
    <property type="entry name" value="2_5_RNA_ligase2"/>
    <property type="match status" value="1"/>
</dbReference>
<keyword evidence="1" id="KW-0436">Ligase</keyword>
<protein>
    <submittedName>
        <fullName evidence="1">2'-5' RNA ligase</fullName>
    </submittedName>
</protein>
<gene>
    <name evidence="1" type="ORF">CGZ90_05800</name>
</gene>
<dbReference type="AlphaFoldDB" id="A0A235FDW5"/>
<proteinExistence type="predicted"/>
<accession>A0A235FDW5</accession>
<dbReference type="InterPro" id="IPR009097">
    <property type="entry name" value="Cyclic_Pdiesterase"/>
</dbReference>
<dbReference type="OrthoDB" id="70764at2"/>
<keyword evidence="2" id="KW-1185">Reference proteome</keyword>
<dbReference type="RefSeq" id="WP_094251363.1">
    <property type="nucleotide sequence ID" value="NZ_JBHLXL010000001.1"/>
</dbReference>
<dbReference type="Gene3D" id="3.90.1140.10">
    <property type="entry name" value="Cyclic phosphodiesterase"/>
    <property type="match status" value="1"/>
</dbReference>